<dbReference type="InterPro" id="IPR034204">
    <property type="entry name" value="PfSUB1-like_cat_dom"/>
</dbReference>
<dbReference type="SUPFAM" id="SSF141072">
    <property type="entry name" value="CalX-like"/>
    <property type="match status" value="1"/>
</dbReference>
<dbReference type="Pfam" id="PF00082">
    <property type="entry name" value="Peptidase_S8"/>
    <property type="match status" value="1"/>
</dbReference>
<evidence type="ECO:0000256" key="7">
    <source>
        <dbReference type="RuleBase" id="RU003355"/>
    </source>
</evidence>
<dbReference type="InterPro" id="IPR002884">
    <property type="entry name" value="P_dom"/>
</dbReference>
<feature type="active site" description="Charge relay system" evidence="5 6">
    <location>
        <position position="146"/>
    </location>
</feature>
<accession>A0AAD1PZ72</accession>
<dbReference type="InterPro" id="IPR015500">
    <property type="entry name" value="Peptidase_S8_subtilisin-rel"/>
</dbReference>
<dbReference type="Gene3D" id="2.60.120.260">
    <property type="entry name" value="Galactose-binding domain-like"/>
    <property type="match status" value="1"/>
</dbReference>
<dbReference type="SUPFAM" id="SSF51120">
    <property type="entry name" value="beta-Roll"/>
    <property type="match status" value="3"/>
</dbReference>
<dbReference type="GO" id="GO:0004252">
    <property type="term" value="F:serine-type endopeptidase activity"/>
    <property type="evidence" value="ECO:0007669"/>
    <property type="project" value="UniProtKB-UniRule"/>
</dbReference>
<feature type="compositionally biased region" description="Polar residues" evidence="8">
    <location>
        <begin position="85"/>
        <end position="101"/>
    </location>
</feature>
<dbReference type="InterPro" id="IPR000209">
    <property type="entry name" value="Peptidase_S8/S53_dom"/>
</dbReference>
<dbReference type="InterPro" id="IPR054399">
    <property type="entry name" value="Fervidolysin-like_N_prodom"/>
</dbReference>
<dbReference type="GO" id="GO:0006508">
    <property type="term" value="P:proteolysis"/>
    <property type="evidence" value="ECO:0007669"/>
    <property type="project" value="UniProtKB-KW"/>
</dbReference>
<evidence type="ECO:0000259" key="9">
    <source>
        <dbReference type="PROSITE" id="PS51829"/>
    </source>
</evidence>
<keyword evidence="2 6" id="KW-0645">Protease</keyword>
<dbReference type="Gene3D" id="2.150.10.10">
    <property type="entry name" value="Serralysin-like metalloprotease, C-terminal"/>
    <property type="match status" value="2"/>
</dbReference>
<comment type="similarity">
    <text evidence="1 6 7">Belongs to the peptidase S8 family.</text>
</comment>
<name>A0AAD1PZ72_PLAAG</name>
<dbReference type="PRINTS" id="PR00723">
    <property type="entry name" value="SUBTILISIN"/>
</dbReference>
<dbReference type="InterPro" id="IPR008979">
    <property type="entry name" value="Galactose-bd-like_sf"/>
</dbReference>
<dbReference type="PANTHER" id="PTHR43399">
    <property type="entry name" value="SUBTILISIN-RELATED"/>
    <property type="match status" value="1"/>
</dbReference>
<dbReference type="InterPro" id="IPR023828">
    <property type="entry name" value="Peptidase_S8_Ser-AS"/>
</dbReference>
<evidence type="ECO:0000313" key="11">
    <source>
        <dbReference type="Proteomes" id="UP001153761"/>
    </source>
</evidence>
<dbReference type="EMBL" id="LR882963">
    <property type="protein sequence ID" value="CAD5910740.1"/>
    <property type="molecule type" value="Genomic_DNA"/>
</dbReference>
<dbReference type="Pfam" id="PF22148">
    <property type="entry name" value="Fervidolysin_NPro-like"/>
    <property type="match status" value="1"/>
</dbReference>
<feature type="active site" description="Charge relay system" evidence="5 6">
    <location>
        <position position="361"/>
    </location>
</feature>
<keyword evidence="3 6" id="KW-0378">Hydrolase</keyword>
<feature type="active site" description="Charge relay system" evidence="5 6">
    <location>
        <position position="201"/>
    </location>
</feature>
<evidence type="ECO:0000256" key="2">
    <source>
        <dbReference type="ARBA" id="ARBA00022670"/>
    </source>
</evidence>
<feature type="region of interest" description="Disordered" evidence="8">
    <location>
        <begin position="85"/>
        <end position="105"/>
    </location>
</feature>
<reference evidence="10" key="1">
    <citation type="submission" date="2020-09" db="EMBL/GenBank/DDBJ databases">
        <authorList>
            <person name="Blom J."/>
        </authorList>
    </citation>
    <scope>NUCLEOTIDE SEQUENCE</scope>
    <source>
        <strain evidence="10">No.66</strain>
    </source>
</reference>
<dbReference type="InterPro" id="IPR022398">
    <property type="entry name" value="Peptidase_S8_His-AS"/>
</dbReference>
<sequence>MDTNFSSDRVIVKLKPGANSNEISNLQAQIGVTKVSTASQLGIDIWQIPSGTVEKIISTYKNDPRFEYIEPDYIITLEDVEKPSSATESSEKITPQATTPNDPGYSQLWGLNNIGQSGGKADADIDAPEAWDIQRGNPNLVIGVIDTGVDYNHPDLVGNIWTNPGEIAGDRIDNDRNGYIDDVRGWDFAYNDNNPMDVDGHGTHVAGTIAGKGNNGVGVTGVAWNAKIMPLKFLNDSGSGSLSNAILAINYATAKGVKLTNNSWGGGGYSQALSDAINTAGQRGALFIASAGNESNNNDANPAYPASYNLSNIISVASTTRTDGLSWFSNYGATTVDLGAPGSDIYSTLPNSSYGTLSGTSMASPHVTGAAALLWSQNPTWTAQQIKNRLMSTGDSISALNGKTVSGKRLNINNALSNLPSVTVNVSPATVQEDGAGNLTYSFSRSGNLTSAMTVNFGVAGTANAAAVGSDPADYTVLTNSAVKFSPSTKTGTITFAAGSSTAQLVVDPTADTLAESQNETVVFNINSGTGYIGGTPNTATGTIVSEEVLPIFTNPNSITIPSSGSASPYPSTINVSGVSGNIANIQVSLSGLSHTWPDDVDMFLRGPGGQKVMLMSDAGDFADLNNVNLTFSDSASGTLPDGSQITSGTYRPTDYQVGDTFPTPAPAGPYGTALSAFNGTNPNGAWQLFVQDDVGWDSGSIAGGWSLTIQRTSTINGTAGADNLIGTANPDIINGLAGNDTLNGNTGADTLVGGLGNDIYVVDNTGDIATELASQGTDLIQSSVTYTLPANVEDLTLTGTTAINGTGNTVANIITGNTANNILNGSSGADQLKGGTGNDTYVVDNTGDVVTELASQGTDLIQSSVTYTLPANVEDLTLTGTTAINGTGNTLANTVTGNTANNILNGGTGNDNLIGGSGTDQLLGSDGNDSLSGDAGNDTLTGGLGADKFIYNTNAAFTTTAVGVDTITDFNISQTDQIVLDKTTFTSISSIAGTGFSVASEFAKVTSDALAATSAADIVYNTTTGGLFYNQNGTAAGLGTGAQFLTLTNKPALTATQFLIQA</sequence>
<feature type="domain" description="P/Homo B" evidence="9">
    <location>
        <begin position="539"/>
        <end position="716"/>
    </location>
</feature>
<dbReference type="AlphaFoldDB" id="A0AAD1PZ72"/>
<dbReference type="Proteomes" id="UP001153761">
    <property type="component" value="Chromosome"/>
</dbReference>
<evidence type="ECO:0000256" key="8">
    <source>
        <dbReference type="SAM" id="MobiDB-lite"/>
    </source>
</evidence>
<dbReference type="PANTHER" id="PTHR43399:SF4">
    <property type="entry name" value="CELL WALL-ASSOCIATED PROTEASE"/>
    <property type="match status" value="1"/>
</dbReference>
<dbReference type="Pfam" id="PF00353">
    <property type="entry name" value="HemolysinCabind"/>
    <property type="match status" value="3"/>
</dbReference>
<evidence type="ECO:0000256" key="3">
    <source>
        <dbReference type="ARBA" id="ARBA00022801"/>
    </source>
</evidence>
<dbReference type="PRINTS" id="PR00313">
    <property type="entry name" value="CABNDNGRPT"/>
</dbReference>
<dbReference type="CDD" id="cd07473">
    <property type="entry name" value="Peptidases_S8_Subtilisin_like"/>
    <property type="match status" value="1"/>
</dbReference>
<dbReference type="PROSITE" id="PS51829">
    <property type="entry name" value="P_HOMO_B"/>
    <property type="match status" value="1"/>
</dbReference>
<dbReference type="RefSeq" id="WP_254032010.1">
    <property type="nucleotide sequence ID" value="NZ_LR882963.1"/>
</dbReference>
<gene>
    <name evidence="10" type="ORF">PANO66_00021</name>
</gene>
<protein>
    <submittedName>
        <fullName evidence="10">Thermitase</fullName>
        <ecNumber evidence="10">3.4.21.66</ecNumber>
    </submittedName>
</protein>
<dbReference type="PROSITE" id="PS00138">
    <property type="entry name" value="SUBTILASE_SER"/>
    <property type="match status" value="1"/>
</dbReference>
<evidence type="ECO:0000256" key="1">
    <source>
        <dbReference type="ARBA" id="ARBA00011073"/>
    </source>
</evidence>
<dbReference type="PROSITE" id="PS00137">
    <property type="entry name" value="SUBTILASE_HIS"/>
    <property type="match status" value="1"/>
</dbReference>
<dbReference type="Gene3D" id="2.60.40.2030">
    <property type="match status" value="1"/>
</dbReference>
<dbReference type="InterPro" id="IPR036852">
    <property type="entry name" value="Peptidase_S8/S53_dom_sf"/>
</dbReference>
<dbReference type="InterPro" id="IPR023827">
    <property type="entry name" value="Peptidase_S8_Asp-AS"/>
</dbReference>
<dbReference type="InterPro" id="IPR038081">
    <property type="entry name" value="CalX-like_sf"/>
</dbReference>
<dbReference type="PROSITE" id="PS00330">
    <property type="entry name" value="HEMOLYSIN_CALCIUM"/>
    <property type="match status" value="2"/>
</dbReference>
<evidence type="ECO:0000256" key="5">
    <source>
        <dbReference type="PIRSR" id="PIRSR615500-1"/>
    </source>
</evidence>
<dbReference type="InterPro" id="IPR051048">
    <property type="entry name" value="Peptidase_S8/S53_subtilisin"/>
</dbReference>
<dbReference type="Pfam" id="PF01483">
    <property type="entry name" value="P_proprotein"/>
    <property type="match status" value="1"/>
</dbReference>
<dbReference type="Gene3D" id="3.40.50.200">
    <property type="entry name" value="Peptidase S8/S53 domain"/>
    <property type="match status" value="1"/>
</dbReference>
<evidence type="ECO:0000256" key="6">
    <source>
        <dbReference type="PROSITE-ProRule" id="PRU01240"/>
    </source>
</evidence>
<dbReference type="PROSITE" id="PS51892">
    <property type="entry name" value="SUBTILASE"/>
    <property type="match status" value="1"/>
</dbReference>
<dbReference type="SUPFAM" id="SSF49785">
    <property type="entry name" value="Galactose-binding domain-like"/>
    <property type="match status" value="1"/>
</dbReference>
<dbReference type="InterPro" id="IPR018511">
    <property type="entry name" value="Hemolysin-typ_Ca-bd_CS"/>
</dbReference>
<evidence type="ECO:0000256" key="4">
    <source>
        <dbReference type="ARBA" id="ARBA00022825"/>
    </source>
</evidence>
<proteinExistence type="inferred from homology"/>
<keyword evidence="4 6" id="KW-0720">Serine protease</keyword>
<evidence type="ECO:0000313" key="10">
    <source>
        <dbReference type="EMBL" id="CAD5910740.1"/>
    </source>
</evidence>
<dbReference type="InterPro" id="IPR001343">
    <property type="entry name" value="Hemolysn_Ca-bd"/>
</dbReference>
<dbReference type="PROSITE" id="PS00136">
    <property type="entry name" value="SUBTILASE_ASP"/>
    <property type="match status" value="1"/>
</dbReference>
<dbReference type="GO" id="GO:0005509">
    <property type="term" value="F:calcium ion binding"/>
    <property type="evidence" value="ECO:0007669"/>
    <property type="project" value="InterPro"/>
</dbReference>
<dbReference type="SUPFAM" id="SSF52743">
    <property type="entry name" value="Subtilisin-like"/>
    <property type="match status" value="1"/>
</dbReference>
<dbReference type="EC" id="3.4.21.66" evidence="10"/>
<dbReference type="InterPro" id="IPR011049">
    <property type="entry name" value="Serralysin-like_metalloprot_C"/>
</dbReference>
<organism evidence="10 11">
    <name type="scientific">Planktothrix agardhii</name>
    <name type="common">Oscillatoria agardhii</name>
    <dbReference type="NCBI Taxonomy" id="1160"/>
    <lineage>
        <taxon>Bacteria</taxon>
        <taxon>Bacillati</taxon>
        <taxon>Cyanobacteriota</taxon>
        <taxon>Cyanophyceae</taxon>
        <taxon>Oscillatoriophycideae</taxon>
        <taxon>Oscillatoriales</taxon>
        <taxon>Microcoleaceae</taxon>
        <taxon>Planktothrix</taxon>
    </lineage>
</organism>